<dbReference type="OrthoDB" id="4763628at2"/>
<dbReference type="STRING" id="1440774.Y900_000595"/>
<dbReference type="eggNOG" id="ENOG503011R">
    <property type="taxonomic scope" value="Bacteria"/>
</dbReference>
<name>A0A064CAU3_9MYCO</name>
<keyword evidence="1" id="KW-1133">Transmembrane helix</keyword>
<keyword evidence="3" id="KW-1185">Reference proteome</keyword>
<feature type="transmembrane region" description="Helical" evidence="1">
    <location>
        <begin position="180"/>
        <end position="201"/>
    </location>
</feature>
<organism evidence="2 3">
    <name type="scientific">Mycolicibacterium aromaticivorans JS19b1 = JCM 16368</name>
    <dbReference type="NCBI Taxonomy" id="1440774"/>
    <lineage>
        <taxon>Bacteria</taxon>
        <taxon>Bacillati</taxon>
        <taxon>Actinomycetota</taxon>
        <taxon>Actinomycetes</taxon>
        <taxon>Mycobacteriales</taxon>
        <taxon>Mycobacteriaceae</taxon>
        <taxon>Mycolicibacterium</taxon>
    </lineage>
</organism>
<keyword evidence="1" id="KW-0472">Membrane</keyword>
<feature type="transmembrane region" description="Helical" evidence="1">
    <location>
        <begin position="146"/>
        <end position="168"/>
    </location>
</feature>
<feature type="transmembrane region" description="Helical" evidence="1">
    <location>
        <begin position="6"/>
        <end position="24"/>
    </location>
</feature>
<accession>A0A064CAU3</accession>
<protein>
    <recommendedName>
        <fullName evidence="4">GP55 protein</fullName>
    </recommendedName>
</protein>
<dbReference type="AlphaFoldDB" id="A0A064CAU3"/>
<proteinExistence type="predicted"/>
<sequence length="244" mass="27135">MGLGALITITVACVVWSLWIRRLTWSCRWEVAATLNIALQGAAVFLMSPFASETIGQLLHTLTGVWNLEDYIGHDCYVVAASAIVYNALGRLQDDNATQAAFKQYVERPATLCIPLLLATFSMGNGSKIYRSDFFTVPTDFWLSAYWLLLCGMLIYLLGYSARALLVLRQDPRSRRIANIYLVSSASGILACTIRIVTAYVPRLQEIEGGTLVWFFACFCGAGFALTAAHSWRIKTRWFTHAPS</sequence>
<feature type="transmembrane region" description="Helical" evidence="1">
    <location>
        <begin position="31"/>
        <end position="51"/>
    </location>
</feature>
<reference evidence="2" key="1">
    <citation type="submission" date="2014-05" db="EMBL/GenBank/DDBJ databases">
        <title>Genome sequence of Mycobacterium aromaticivorans strain JS19b1T (= DSM 45407T).</title>
        <authorList>
            <person name="Kwak Y."/>
            <person name="Park G.-S."/>
            <person name="Li Q.X."/>
            <person name="Lee S.-E."/>
            <person name="Shin J.-H."/>
        </authorList>
    </citation>
    <scope>NUCLEOTIDE SEQUENCE [LARGE SCALE GENOMIC DNA]</scope>
    <source>
        <strain evidence="2">JS19b1</strain>
    </source>
</reference>
<dbReference type="EMBL" id="JALN02000001">
    <property type="protein sequence ID" value="KDE97465.1"/>
    <property type="molecule type" value="Genomic_DNA"/>
</dbReference>
<feature type="transmembrane region" description="Helical" evidence="1">
    <location>
        <begin position="213"/>
        <end position="232"/>
    </location>
</feature>
<dbReference type="RefSeq" id="WP_036337789.1">
    <property type="nucleotide sequence ID" value="NZ_JALN02000001.1"/>
</dbReference>
<evidence type="ECO:0008006" key="4">
    <source>
        <dbReference type="Google" id="ProtNLM"/>
    </source>
</evidence>
<feature type="transmembrane region" description="Helical" evidence="1">
    <location>
        <begin position="71"/>
        <end position="89"/>
    </location>
</feature>
<evidence type="ECO:0000313" key="2">
    <source>
        <dbReference type="EMBL" id="KDE97465.1"/>
    </source>
</evidence>
<comment type="caution">
    <text evidence="2">The sequence shown here is derived from an EMBL/GenBank/DDBJ whole genome shotgun (WGS) entry which is preliminary data.</text>
</comment>
<evidence type="ECO:0000256" key="1">
    <source>
        <dbReference type="SAM" id="Phobius"/>
    </source>
</evidence>
<dbReference type="Proteomes" id="UP000022835">
    <property type="component" value="Unassembled WGS sequence"/>
</dbReference>
<gene>
    <name evidence="2" type="ORF">Y900_000595</name>
</gene>
<keyword evidence="1" id="KW-0812">Transmembrane</keyword>
<feature type="transmembrane region" description="Helical" evidence="1">
    <location>
        <begin position="110"/>
        <end position="126"/>
    </location>
</feature>
<evidence type="ECO:0000313" key="3">
    <source>
        <dbReference type="Proteomes" id="UP000022835"/>
    </source>
</evidence>